<feature type="domain" description="Asl1-like glycosyl hydrolase catalytic" evidence="3">
    <location>
        <begin position="129"/>
        <end position="355"/>
    </location>
</feature>
<dbReference type="GO" id="GO:0009277">
    <property type="term" value="C:fungal-type cell wall"/>
    <property type="evidence" value="ECO:0007669"/>
    <property type="project" value="TreeGrafter"/>
</dbReference>
<evidence type="ECO:0000256" key="2">
    <source>
        <dbReference type="SAM" id="SignalP"/>
    </source>
</evidence>
<keyword evidence="2" id="KW-0732">Signal</keyword>
<dbReference type="PANTHER" id="PTHR34154">
    <property type="entry name" value="ALKALI-SENSITIVE LINKAGE PROTEIN 1"/>
    <property type="match status" value="1"/>
</dbReference>
<dbReference type="InterPro" id="IPR053183">
    <property type="entry name" value="ASL1"/>
</dbReference>
<gene>
    <name evidence="4" type="ORF">RCC_09273</name>
</gene>
<dbReference type="AlphaFoldDB" id="A0A2D3VJR2"/>
<evidence type="ECO:0000313" key="5">
    <source>
        <dbReference type="Proteomes" id="UP000225277"/>
    </source>
</evidence>
<dbReference type="EMBL" id="FJUY01000017">
    <property type="protein sequence ID" value="CZT23559.1"/>
    <property type="molecule type" value="Genomic_DNA"/>
</dbReference>
<evidence type="ECO:0000259" key="3">
    <source>
        <dbReference type="Pfam" id="PF11790"/>
    </source>
</evidence>
<protein>
    <recommendedName>
        <fullName evidence="3">Asl1-like glycosyl hydrolase catalytic domain-containing protein</fullName>
    </recommendedName>
</protein>
<accession>A0A2D3VJR2</accession>
<dbReference type="RefSeq" id="XP_023630283.1">
    <property type="nucleotide sequence ID" value="XM_023774515.1"/>
</dbReference>
<feature type="signal peptide" evidence="2">
    <location>
        <begin position="1"/>
        <end position="21"/>
    </location>
</feature>
<dbReference type="Proteomes" id="UP000225277">
    <property type="component" value="Unassembled WGS sequence"/>
</dbReference>
<evidence type="ECO:0000313" key="4">
    <source>
        <dbReference type="EMBL" id="CZT23559.1"/>
    </source>
</evidence>
<feature type="compositionally biased region" description="Polar residues" evidence="1">
    <location>
        <begin position="25"/>
        <end position="46"/>
    </location>
</feature>
<dbReference type="OrthoDB" id="5985073at2759"/>
<dbReference type="SUPFAM" id="SSF51445">
    <property type="entry name" value="(Trans)glycosidases"/>
    <property type="match status" value="1"/>
</dbReference>
<dbReference type="Pfam" id="PF11790">
    <property type="entry name" value="Glyco_hydro_cc"/>
    <property type="match status" value="1"/>
</dbReference>
<proteinExistence type="predicted"/>
<keyword evidence="5" id="KW-1185">Reference proteome</keyword>
<dbReference type="Gene3D" id="3.20.20.80">
    <property type="entry name" value="Glycosidases"/>
    <property type="match status" value="1"/>
</dbReference>
<dbReference type="GO" id="GO:0071966">
    <property type="term" value="P:fungal-type cell wall polysaccharide metabolic process"/>
    <property type="evidence" value="ECO:0007669"/>
    <property type="project" value="TreeGrafter"/>
</dbReference>
<dbReference type="GeneID" id="35604345"/>
<reference evidence="4 5" key="1">
    <citation type="submission" date="2016-03" db="EMBL/GenBank/DDBJ databases">
        <authorList>
            <person name="Ploux O."/>
        </authorList>
    </citation>
    <scope>NUCLEOTIDE SEQUENCE [LARGE SCALE GENOMIC DNA]</scope>
    <source>
        <strain evidence="4 5">URUG2</strain>
    </source>
</reference>
<feature type="region of interest" description="Disordered" evidence="1">
    <location>
        <begin position="25"/>
        <end position="122"/>
    </location>
</feature>
<evidence type="ECO:0000256" key="1">
    <source>
        <dbReference type="SAM" id="MobiDB-lite"/>
    </source>
</evidence>
<dbReference type="PANTHER" id="PTHR34154:SF10">
    <property type="entry name" value="ASL1-LIKE GLYCOSYL HYDROLASE CATALYTIC DOMAIN-CONTAINING PROTEIN"/>
    <property type="match status" value="1"/>
</dbReference>
<dbReference type="InterPro" id="IPR017853">
    <property type="entry name" value="GH"/>
</dbReference>
<sequence length="372" mass="40620">MRPPITSLLVVIASLLHMTTSLTTQSKSSALRQTVTRKTSRSATLVSSTTKSTRSRRPTRSTSTFRSSTSLSSSKATPTITTSTTSIGQSSTSSSRLSSGSSSPQQSAVTVKNTGKRGLPYNNDTLTGSFSLDGQESHVSWGYNWFHTRRPTAPDYETNKALTFVPTLFNDEPNLMVEWPSKAQAAIDDGADAIFSFNEPDSCWDGSACMTINQSVTAYKSAIMPFAGKARLGAPAVTDQGGSGGLQYLEDFIGNCTGCPIDFINLHWYNNMYAYEYFKTYMTAAHNRFPNYPIYITEFGDNSNTGDAQTQIFLQQVMPWMDAVPWIERYSWFGNFPGYLINANGSGLSDQGSIYNSYTKPCANPSGTVGMC</sequence>
<feature type="compositionally biased region" description="Low complexity" evidence="1">
    <location>
        <begin position="60"/>
        <end position="108"/>
    </location>
</feature>
<name>A0A2D3VJR2_9PEZI</name>
<dbReference type="InterPro" id="IPR024655">
    <property type="entry name" value="Asl1_glyco_hydro_catalytic"/>
</dbReference>
<feature type="chain" id="PRO_5013669476" description="Asl1-like glycosyl hydrolase catalytic domain-containing protein" evidence="2">
    <location>
        <begin position="22"/>
        <end position="372"/>
    </location>
</feature>
<organism evidence="4 5">
    <name type="scientific">Ramularia collo-cygni</name>
    <dbReference type="NCBI Taxonomy" id="112498"/>
    <lineage>
        <taxon>Eukaryota</taxon>
        <taxon>Fungi</taxon>
        <taxon>Dikarya</taxon>
        <taxon>Ascomycota</taxon>
        <taxon>Pezizomycotina</taxon>
        <taxon>Dothideomycetes</taxon>
        <taxon>Dothideomycetidae</taxon>
        <taxon>Mycosphaerellales</taxon>
        <taxon>Mycosphaerellaceae</taxon>
        <taxon>Ramularia</taxon>
    </lineage>
</organism>